<dbReference type="InterPro" id="IPR000467">
    <property type="entry name" value="G_patch_dom"/>
</dbReference>
<protein>
    <submittedName>
        <fullName evidence="3">G patch domain and ankyrin repeat-containing protein 1-like</fullName>
    </submittedName>
</protein>
<dbReference type="InterPro" id="IPR036770">
    <property type="entry name" value="Ankyrin_rpt-contain_sf"/>
</dbReference>
<dbReference type="GeneTree" id="ENSGT00390000003292"/>
<reference evidence="3" key="3">
    <citation type="submission" date="2025-09" db="UniProtKB">
        <authorList>
            <consortium name="Ensembl"/>
        </authorList>
    </citation>
    <scope>IDENTIFICATION</scope>
</reference>
<accession>A0A096M2B5</accession>
<evidence type="ECO:0000313" key="4">
    <source>
        <dbReference type="Proteomes" id="UP000028760"/>
    </source>
</evidence>
<dbReference type="EMBL" id="AYCK01017429">
    <property type="status" value="NOT_ANNOTATED_CDS"/>
    <property type="molecule type" value="Genomic_DNA"/>
</dbReference>
<reference evidence="3" key="2">
    <citation type="submission" date="2025-08" db="UniProtKB">
        <authorList>
            <consortium name="Ensembl"/>
        </authorList>
    </citation>
    <scope>IDENTIFICATION</scope>
</reference>
<dbReference type="PANTHER" id="PTHR20923">
    <property type="entry name" value="BAT4 PROTEIN-RELATED"/>
    <property type="match status" value="1"/>
</dbReference>
<dbReference type="PANTHER" id="PTHR20923:SF1">
    <property type="entry name" value="G PATCH DOMAIN AND ANKYRIN REPEAT-CONTAINING PROTEIN 1"/>
    <property type="match status" value="1"/>
</dbReference>
<organism evidence="3 4">
    <name type="scientific">Poecilia formosa</name>
    <name type="common">Amazon molly</name>
    <name type="synonym">Limia formosa</name>
    <dbReference type="NCBI Taxonomy" id="48698"/>
    <lineage>
        <taxon>Eukaryota</taxon>
        <taxon>Metazoa</taxon>
        <taxon>Chordata</taxon>
        <taxon>Craniata</taxon>
        <taxon>Vertebrata</taxon>
        <taxon>Euteleostomi</taxon>
        <taxon>Actinopterygii</taxon>
        <taxon>Neopterygii</taxon>
        <taxon>Teleostei</taxon>
        <taxon>Neoteleostei</taxon>
        <taxon>Acanthomorphata</taxon>
        <taxon>Ovalentaria</taxon>
        <taxon>Atherinomorphae</taxon>
        <taxon>Cyprinodontiformes</taxon>
        <taxon>Poeciliidae</taxon>
        <taxon>Poeciliinae</taxon>
        <taxon>Poecilia</taxon>
    </lineage>
</organism>
<evidence type="ECO:0000256" key="1">
    <source>
        <dbReference type="SAM" id="MobiDB-lite"/>
    </source>
</evidence>
<dbReference type="Ensembl" id="ENSPFOT00000022236.1">
    <property type="protein sequence ID" value="ENSPFOP00000025556.1"/>
    <property type="gene ID" value="ENSPFOG00000009128.2"/>
</dbReference>
<dbReference type="InterPro" id="IPR002110">
    <property type="entry name" value="Ankyrin_rpt"/>
</dbReference>
<feature type="domain" description="G-patch" evidence="2">
    <location>
        <begin position="285"/>
        <end position="331"/>
    </location>
</feature>
<dbReference type="eggNOG" id="KOG2384">
    <property type="taxonomic scope" value="Eukaryota"/>
</dbReference>
<sequence>MAALGFIPANDHDAFSFGTEQTSTNKSSKISGEEVRRFYEDLIKDDKTQKDQSVRATHRNNRDRGSDRRMRRRVRAGRLQQVRPESVVQMEARREREDNQRRQSERSERARELQGLRLLRCAHQGDIPGLKELISKGVDINFQVATPRSVVSFQLDLILFISLRFVLQDSYLWTAVMCASWSGQKAAVRLLLMHGAAWVGVVDTRGKDAQDLASEAGHDDVLEELLSFGKSPKRETPSHCRLLKPQWCDVCRCEYGNSHSSHLSSTLHQFNLHRPQPTPYYCLPPSSNSYRMMVCCGWKPGTGLGPEADGAKQPVSTVLKRDQKGLGFGPIKRPKVTHFKAGDADAVKHQQHEKEEKGQRAQKKDEIKRKEQKDKNWERDFRASFY</sequence>
<evidence type="ECO:0000259" key="2">
    <source>
        <dbReference type="PROSITE" id="PS50174"/>
    </source>
</evidence>
<dbReference type="GO" id="GO:0003676">
    <property type="term" value="F:nucleic acid binding"/>
    <property type="evidence" value="ECO:0007669"/>
    <property type="project" value="InterPro"/>
</dbReference>
<dbReference type="Gene3D" id="1.25.40.20">
    <property type="entry name" value="Ankyrin repeat-containing domain"/>
    <property type="match status" value="1"/>
</dbReference>
<feature type="compositionally biased region" description="Basic and acidic residues" evidence="1">
    <location>
        <begin position="340"/>
        <end position="386"/>
    </location>
</feature>
<evidence type="ECO:0000313" key="3">
    <source>
        <dbReference type="Ensembl" id="ENSPFOP00000025556.1"/>
    </source>
</evidence>
<keyword evidence="4" id="KW-1185">Reference proteome</keyword>
<proteinExistence type="predicted"/>
<name>A0A096M2B5_POEFO</name>
<dbReference type="SMART" id="SM00443">
    <property type="entry name" value="G_patch"/>
    <property type="match status" value="1"/>
</dbReference>
<dbReference type="SMART" id="SM00248">
    <property type="entry name" value="ANK"/>
    <property type="match status" value="3"/>
</dbReference>
<dbReference type="Proteomes" id="UP000028760">
    <property type="component" value="Unassembled WGS sequence"/>
</dbReference>
<feature type="compositionally biased region" description="Basic and acidic residues" evidence="1">
    <location>
        <begin position="91"/>
        <end position="108"/>
    </location>
</feature>
<dbReference type="STRING" id="48698.ENSPFOP00000025556"/>
<feature type="compositionally biased region" description="Basic and acidic residues" evidence="1">
    <location>
        <begin position="43"/>
        <end position="53"/>
    </location>
</feature>
<dbReference type="PROSITE" id="PS50174">
    <property type="entry name" value="G_PATCH"/>
    <property type="match status" value="1"/>
</dbReference>
<dbReference type="EMBL" id="AYCK01017430">
    <property type="status" value="NOT_ANNOTATED_CDS"/>
    <property type="molecule type" value="Genomic_DNA"/>
</dbReference>
<dbReference type="Pfam" id="PF01585">
    <property type="entry name" value="G-patch"/>
    <property type="match status" value="1"/>
</dbReference>
<dbReference type="AlphaFoldDB" id="A0A096M2B5"/>
<dbReference type="SUPFAM" id="SSF48403">
    <property type="entry name" value="Ankyrin repeat"/>
    <property type="match status" value="1"/>
</dbReference>
<dbReference type="InterPro" id="IPR039146">
    <property type="entry name" value="GPANK1"/>
</dbReference>
<dbReference type="EMBL" id="AYCK01017431">
    <property type="status" value="NOT_ANNOTATED_CDS"/>
    <property type="molecule type" value="Genomic_DNA"/>
</dbReference>
<feature type="region of interest" description="Disordered" evidence="1">
    <location>
        <begin position="326"/>
        <end position="386"/>
    </location>
</feature>
<reference evidence="4" key="1">
    <citation type="submission" date="2013-10" db="EMBL/GenBank/DDBJ databases">
        <authorList>
            <person name="Schartl M."/>
            <person name="Warren W."/>
        </authorList>
    </citation>
    <scope>NUCLEOTIDE SEQUENCE [LARGE SCALE GENOMIC DNA]</scope>
    <source>
        <strain evidence="4">female</strain>
    </source>
</reference>
<feature type="region of interest" description="Disordered" evidence="1">
    <location>
        <begin position="43"/>
        <end position="108"/>
    </location>
</feature>